<dbReference type="InterPro" id="IPR052189">
    <property type="entry name" value="L-asp_N-monooxygenase_NS-form"/>
</dbReference>
<feature type="domain" description="FAD-dependent urate hydroxylase HpyO/Asp monooxygenase CreE-like FAD/NAD(P)-binding" evidence="1">
    <location>
        <begin position="10"/>
        <end position="159"/>
    </location>
</feature>
<dbReference type="AlphaFoldDB" id="A0A371Q536"/>
<dbReference type="PANTHER" id="PTHR40254">
    <property type="entry name" value="BLR0577 PROTEIN"/>
    <property type="match status" value="1"/>
</dbReference>
<evidence type="ECO:0000313" key="2">
    <source>
        <dbReference type="EMBL" id="REK89827.1"/>
    </source>
</evidence>
<name>A0A371Q536_STRIH</name>
<dbReference type="InterPro" id="IPR038732">
    <property type="entry name" value="HpyO/CreE_NAD-binding"/>
</dbReference>
<keyword evidence="3" id="KW-1185">Reference proteome</keyword>
<dbReference type="PANTHER" id="PTHR40254:SF1">
    <property type="entry name" value="BLR0577 PROTEIN"/>
    <property type="match status" value="1"/>
</dbReference>
<accession>A0A371Q536</accession>
<sequence length="469" mass="49803">MGAARVHTVAVVGAGAAGTLTAARLLDAADTARLPVEVQLIDPAAATGQGAAYSTTDPRHLLNVPAGKLSARPDRPDDFTAWLTGKLSRRVGSGEYVSRLHYGHYLSDHLARAIDGTAHGRFRRRHERVVDLVDDDGLRPVFSSGAQLRADSVVLALGQLPAGGGWLPGPVTSPGILSDPWAPGALDRVPPHSDVLLVGTGLTMSDLALTLARPGRVVHAVSRHGLVPQRHTPQPLPAVTPPPYRECGDLPSLRRMVLHQAAVCRRLYGDWRPAIDGLRPWTAALWQRMTPEDRRRFLAEDHRHWEVHRHRMPPQTADALSAARADGRVSITAGHIVRATPTDSGVHLRLSDGRPLHVGAVVNCTGAQRALHESTDPLISSLLSTGLGRAGPLGLGLDTADDGRLLPAAGRRPAPVWTLGSLRLGNLWETTAIPEIRVQAAEVAAGVVAHALRPARASVTAAGRGAPGR</sequence>
<dbReference type="SUPFAM" id="SSF51905">
    <property type="entry name" value="FAD/NAD(P)-binding domain"/>
    <property type="match status" value="2"/>
</dbReference>
<protein>
    <recommendedName>
        <fullName evidence="1">FAD-dependent urate hydroxylase HpyO/Asp monooxygenase CreE-like FAD/NAD(P)-binding domain-containing protein</fullName>
    </recommendedName>
</protein>
<dbReference type="Gene3D" id="3.50.50.60">
    <property type="entry name" value="FAD/NAD(P)-binding domain"/>
    <property type="match status" value="1"/>
</dbReference>
<organism evidence="2 3">
    <name type="scientific">Streptomyces inhibens</name>
    <dbReference type="NCBI Taxonomy" id="2293571"/>
    <lineage>
        <taxon>Bacteria</taxon>
        <taxon>Bacillati</taxon>
        <taxon>Actinomycetota</taxon>
        <taxon>Actinomycetes</taxon>
        <taxon>Kitasatosporales</taxon>
        <taxon>Streptomycetaceae</taxon>
        <taxon>Streptomyces</taxon>
    </lineage>
</organism>
<evidence type="ECO:0000259" key="1">
    <source>
        <dbReference type="Pfam" id="PF13454"/>
    </source>
</evidence>
<dbReference type="Proteomes" id="UP000262477">
    <property type="component" value="Unassembled WGS sequence"/>
</dbReference>
<comment type="caution">
    <text evidence="2">The sequence shown here is derived from an EMBL/GenBank/DDBJ whole genome shotgun (WGS) entry which is preliminary data.</text>
</comment>
<dbReference type="Pfam" id="PF13454">
    <property type="entry name" value="NAD_binding_9"/>
    <property type="match status" value="1"/>
</dbReference>
<proteinExistence type="predicted"/>
<dbReference type="OrthoDB" id="101972at2"/>
<evidence type="ECO:0000313" key="3">
    <source>
        <dbReference type="Proteomes" id="UP000262477"/>
    </source>
</evidence>
<dbReference type="InterPro" id="IPR036188">
    <property type="entry name" value="FAD/NAD-bd_sf"/>
</dbReference>
<gene>
    <name evidence="2" type="ORF">DY245_13635</name>
</gene>
<reference evidence="2 3" key="1">
    <citation type="submission" date="2018-08" db="EMBL/GenBank/DDBJ databases">
        <title>Streptomyces NEAU-D10 sp. nov., a novel Actinomycete isolated from soil.</title>
        <authorList>
            <person name="Jin L."/>
        </authorList>
    </citation>
    <scope>NUCLEOTIDE SEQUENCE [LARGE SCALE GENOMIC DNA]</scope>
    <source>
        <strain evidence="2 3">NEAU-D10</strain>
    </source>
</reference>
<dbReference type="EMBL" id="QUAC01000107">
    <property type="protein sequence ID" value="REK89827.1"/>
    <property type="molecule type" value="Genomic_DNA"/>
</dbReference>